<evidence type="ECO:0000256" key="1">
    <source>
        <dbReference type="SAM" id="Phobius"/>
    </source>
</evidence>
<dbReference type="CDD" id="cd16385">
    <property type="entry name" value="IcmL"/>
    <property type="match status" value="1"/>
</dbReference>
<dbReference type="EMBL" id="FWXR01000008">
    <property type="protein sequence ID" value="SMC78021.1"/>
    <property type="molecule type" value="Genomic_DNA"/>
</dbReference>
<protein>
    <submittedName>
        <fullName evidence="2">Intracellular multiplication protein IcmL</fullName>
    </submittedName>
</protein>
<proteinExistence type="predicted"/>
<dbReference type="STRING" id="937218.SAMN06297251_10838"/>
<gene>
    <name evidence="2" type="ORF">SAMN06297251_10838</name>
</gene>
<dbReference type="Pfam" id="PF11393">
    <property type="entry name" value="T4BSS_DotI_IcmL"/>
    <property type="match status" value="1"/>
</dbReference>
<dbReference type="RefSeq" id="WP_084410021.1">
    <property type="nucleotide sequence ID" value="NZ_FWXR01000008.1"/>
</dbReference>
<accession>A0A1W2BYT2</accession>
<reference evidence="2 3" key="1">
    <citation type="submission" date="2017-04" db="EMBL/GenBank/DDBJ databases">
        <authorList>
            <person name="Afonso C.L."/>
            <person name="Miller P.J."/>
            <person name="Scott M.A."/>
            <person name="Spackman E."/>
            <person name="Goraichik I."/>
            <person name="Dimitrov K.M."/>
            <person name="Suarez D.L."/>
            <person name="Swayne D.E."/>
        </authorList>
    </citation>
    <scope>NUCLEOTIDE SEQUENCE [LARGE SCALE GENOMIC DNA]</scope>
    <source>
        <strain evidence="2 3">CGMCC 1.10972</strain>
    </source>
</reference>
<name>A0A1W2BYT2_9HYPH</name>
<feature type="transmembrane region" description="Helical" evidence="1">
    <location>
        <begin position="28"/>
        <end position="48"/>
    </location>
</feature>
<dbReference type="AlphaFoldDB" id="A0A1W2BYT2"/>
<evidence type="ECO:0000313" key="3">
    <source>
        <dbReference type="Proteomes" id="UP000192656"/>
    </source>
</evidence>
<dbReference type="NCBIfam" id="NF038072">
    <property type="entry name" value="IcmL_DotI_only"/>
    <property type="match status" value="1"/>
</dbReference>
<sequence length="213" mass="23470">MSAVDYGAAESVLIRSGTYKTAFKLMTAYASFITLVAAGATASTIYLATHQPAPRYFATGSDGQILPLIPLDEPHLSAERVANYAVEAVTSALTYRFDRYQDDFQAAQDFFTQPRGWNSFVSAVQDSNVLDMVKSRRFNSTAVAQNARIVRQGVSADGVYEWVVQMPVRVTFQSASEVTSQDLTVTVTMQRVQTYQTPEAMAIYRFVTSPGRS</sequence>
<evidence type="ECO:0000313" key="2">
    <source>
        <dbReference type="EMBL" id="SMC78021.1"/>
    </source>
</evidence>
<keyword evidence="1" id="KW-0472">Membrane</keyword>
<dbReference type="InterPro" id="IPR021055">
    <property type="entry name" value="T4BSS_IcmL/DotI"/>
</dbReference>
<keyword evidence="1" id="KW-0812">Transmembrane</keyword>
<keyword evidence="3" id="KW-1185">Reference proteome</keyword>
<dbReference type="Proteomes" id="UP000192656">
    <property type="component" value="Unassembled WGS sequence"/>
</dbReference>
<keyword evidence="1" id="KW-1133">Transmembrane helix</keyword>
<organism evidence="2 3">
    <name type="scientific">Fulvimarina manganoxydans</name>
    <dbReference type="NCBI Taxonomy" id="937218"/>
    <lineage>
        <taxon>Bacteria</taxon>
        <taxon>Pseudomonadati</taxon>
        <taxon>Pseudomonadota</taxon>
        <taxon>Alphaproteobacteria</taxon>
        <taxon>Hyphomicrobiales</taxon>
        <taxon>Aurantimonadaceae</taxon>
        <taxon>Fulvimarina</taxon>
    </lineage>
</organism>
<dbReference type="OrthoDB" id="6367129at2"/>